<feature type="binding site" evidence="8">
    <location>
        <begin position="13"/>
        <end position="15"/>
    </location>
    <ligand>
        <name>substrate</name>
    </ligand>
</feature>
<comment type="subunit">
    <text evidence="8">Homodimer.</text>
</comment>
<comment type="caution">
    <text evidence="8">Lacks conserved residue(s) required for the propagation of feature annotation.</text>
</comment>
<reference evidence="11" key="1">
    <citation type="submission" date="2017-09" db="EMBL/GenBank/DDBJ databases">
        <title>Depth-based differentiation of microbial function through sediment-hosted aquifers and enrichment of novel symbionts in the deep terrestrial subsurface.</title>
        <authorList>
            <person name="Probst A.J."/>
            <person name="Ladd B."/>
            <person name="Jarett J.K."/>
            <person name="Geller-Mcgrath D.E."/>
            <person name="Sieber C.M.K."/>
            <person name="Emerson J.B."/>
            <person name="Anantharaman K."/>
            <person name="Thomas B.C."/>
            <person name="Malmstrom R."/>
            <person name="Stieglmeier M."/>
            <person name="Klingl A."/>
            <person name="Woyke T."/>
            <person name="Ryan C.M."/>
            <person name="Banfield J.F."/>
        </authorList>
    </citation>
    <scope>NUCLEOTIDE SEQUENCE [LARGE SCALE GENOMIC DNA]</scope>
</reference>
<dbReference type="PANTHER" id="PTHR42836">
    <property type="entry name" value="7-CARBOXY-7-DEAZAGUANINE SYNTHASE"/>
    <property type="match status" value="1"/>
</dbReference>
<evidence type="ECO:0000256" key="2">
    <source>
        <dbReference type="ARBA" id="ARBA00022691"/>
    </source>
</evidence>
<feature type="binding site" evidence="8">
    <location>
        <position position="32"/>
    </location>
    <ligand>
        <name>[4Fe-4S] cluster</name>
        <dbReference type="ChEBI" id="CHEBI:49883"/>
        <note>4Fe-4S-S-AdoMet</note>
    </ligand>
</feature>
<keyword evidence="3 8" id="KW-0479">Metal-binding</keyword>
<keyword evidence="7 8" id="KW-0456">Lyase</keyword>
<dbReference type="InterPro" id="IPR013785">
    <property type="entry name" value="Aldolase_TIM"/>
</dbReference>
<keyword evidence="4 8" id="KW-0460">Magnesium</keyword>
<feature type="binding site" evidence="8">
    <location>
        <position position="71"/>
    </location>
    <ligand>
        <name>substrate</name>
    </ligand>
</feature>
<gene>
    <name evidence="8" type="primary">queE</name>
    <name evidence="10" type="ORF">COS11_03245</name>
</gene>
<evidence type="ECO:0000256" key="5">
    <source>
        <dbReference type="ARBA" id="ARBA00023004"/>
    </source>
</evidence>
<dbReference type="GO" id="GO:1904047">
    <property type="term" value="F:S-adenosyl-L-methionine binding"/>
    <property type="evidence" value="ECO:0007669"/>
    <property type="project" value="UniProtKB-UniRule"/>
</dbReference>
<dbReference type="EC" id="4.3.99.3" evidence="8"/>
<evidence type="ECO:0000259" key="9">
    <source>
        <dbReference type="PROSITE" id="PS51918"/>
    </source>
</evidence>
<dbReference type="PANTHER" id="PTHR42836:SF1">
    <property type="entry name" value="7-CARBOXY-7-DEAZAGUANINE SYNTHASE"/>
    <property type="match status" value="1"/>
</dbReference>
<proteinExistence type="inferred from homology"/>
<comment type="function">
    <text evidence="8">Catalyzes the complex heterocyclic radical-mediated conversion of 6-carboxy-5,6,7,8-tetrahydropterin (CPH4) to 7-carboxy-7-deazaguanine (CDG), a step common to the biosynthetic pathways of all 7-deazapurine-containing compounds.</text>
</comment>
<comment type="cofactor">
    <cofactor evidence="8">
        <name>S-adenosyl-L-methionine</name>
        <dbReference type="ChEBI" id="CHEBI:59789"/>
    </cofactor>
    <text evidence="8">Binds 1 S-adenosyl-L-methionine per subunit.</text>
</comment>
<dbReference type="Pfam" id="PF04055">
    <property type="entry name" value="Radical_SAM"/>
    <property type="match status" value="1"/>
</dbReference>
<dbReference type="GO" id="GO:0051539">
    <property type="term" value="F:4 iron, 4 sulfur cluster binding"/>
    <property type="evidence" value="ECO:0007669"/>
    <property type="project" value="UniProtKB-UniRule"/>
</dbReference>
<dbReference type="GO" id="GO:0000287">
    <property type="term" value="F:magnesium ion binding"/>
    <property type="evidence" value="ECO:0007669"/>
    <property type="project" value="UniProtKB-UniRule"/>
</dbReference>
<evidence type="ECO:0000313" key="10">
    <source>
        <dbReference type="EMBL" id="PIV64233.1"/>
    </source>
</evidence>
<keyword evidence="1 8" id="KW-0004">4Fe-4S</keyword>
<feature type="binding site" evidence="8">
    <location>
        <position position="73"/>
    </location>
    <ligand>
        <name>S-adenosyl-L-methionine</name>
        <dbReference type="ChEBI" id="CHEBI:59789"/>
    </ligand>
</feature>
<evidence type="ECO:0000256" key="7">
    <source>
        <dbReference type="ARBA" id="ARBA00023239"/>
    </source>
</evidence>
<organism evidence="10 11">
    <name type="scientific">bacterium (Candidatus Ratteibacteria) CG01_land_8_20_14_3_00_40_19</name>
    <dbReference type="NCBI Taxonomy" id="2014290"/>
    <lineage>
        <taxon>Bacteria</taxon>
        <taxon>Candidatus Ratteibacteria</taxon>
    </lineage>
</organism>
<dbReference type="PIRSF" id="PIRSF000370">
    <property type="entry name" value="QueE"/>
    <property type="match status" value="1"/>
</dbReference>
<dbReference type="Gene3D" id="3.20.20.70">
    <property type="entry name" value="Aldolase class I"/>
    <property type="match status" value="1"/>
</dbReference>
<feature type="binding site" evidence="8">
    <location>
        <begin position="38"/>
        <end position="40"/>
    </location>
    <ligand>
        <name>S-adenosyl-L-methionine</name>
        <dbReference type="ChEBI" id="CHEBI:59789"/>
    </ligand>
</feature>
<feature type="binding site" evidence="8">
    <location>
        <position position="28"/>
    </location>
    <ligand>
        <name>substrate</name>
    </ligand>
</feature>
<dbReference type="GO" id="GO:0008616">
    <property type="term" value="P:tRNA queuosine(34) biosynthetic process"/>
    <property type="evidence" value="ECO:0007669"/>
    <property type="project" value="UniProtKB-UniRule"/>
</dbReference>
<accession>A0A2M7E938</accession>
<dbReference type="GO" id="GO:0016840">
    <property type="term" value="F:carbon-nitrogen lyase activity"/>
    <property type="evidence" value="ECO:0007669"/>
    <property type="project" value="UniProtKB-UniRule"/>
</dbReference>
<dbReference type="HAMAP" id="MF_00917">
    <property type="entry name" value="QueE"/>
    <property type="match status" value="1"/>
</dbReference>
<evidence type="ECO:0000256" key="1">
    <source>
        <dbReference type="ARBA" id="ARBA00022485"/>
    </source>
</evidence>
<dbReference type="EMBL" id="PETL01000159">
    <property type="protein sequence ID" value="PIV64233.1"/>
    <property type="molecule type" value="Genomic_DNA"/>
</dbReference>
<dbReference type="AlphaFoldDB" id="A0A2M7E938"/>
<feature type="domain" description="Radical SAM core" evidence="9">
    <location>
        <begin position="19"/>
        <end position="226"/>
    </location>
</feature>
<keyword evidence="8" id="KW-0671">Queuosine biosynthesis</keyword>
<comment type="similarity">
    <text evidence="8">Belongs to the radical SAM superfamily. 7-carboxy-7-deazaguanine synthase family.</text>
</comment>
<dbReference type="PROSITE" id="PS51918">
    <property type="entry name" value="RADICAL_SAM"/>
    <property type="match status" value="1"/>
</dbReference>
<evidence type="ECO:0000256" key="8">
    <source>
        <dbReference type="HAMAP-Rule" id="MF_00917"/>
    </source>
</evidence>
<keyword evidence="2 8" id="KW-0949">S-adenosyl-L-methionine</keyword>
<sequence>MEKAKVSEVFSSIQGEGPYLGRRETFVRFSDCNLNCVFCDVEQKKEKFYTAGELIKRIKEIAQRTKWLTLTGGEPLLWSDFLKELLPLLKQQGYKITLETNGTLPEKFKEIKSLISLVSLDFKLPSSTGEKPFWKEHQQFLALAKEKSFVKTVITAKTSSEDLKKAAKIISGIDQKIPLILQPAAPYKKFRDVPRIKKVLQFQQEALKFISDVRTIPQMHKFLKLK</sequence>
<comment type="catalytic activity">
    <reaction evidence="8">
        <text>6-carboxy-5,6,7,8-tetrahydropterin + H(+) = 7-carboxy-7-carbaguanine + NH4(+)</text>
        <dbReference type="Rhea" id="RHEA:27974"/>
        <dbReference type="ChEBI" id="CHEBI:15378"/>
        <dbReference type="ChEBI" id="CHEBI:28938"/>
        <dbReference type="ChEBI" id="CHEBI:61032"/>
        <dbReference type="ChEBI" id="CHEBI:61036"/>
        <dbReference type="EC" id="4.3.99.3"/>
    </reaction>
</comment>
<dbReference type="InterPro" id="IPR007197">
    <property type="entry name" value="rSAM"/>
</dbReference>
<keyword evidence="5 8" id="KW-0408">Iron</keyword>
<evidence type="ECO:0000313" key="11">
    <source>
        <dbReference type="Proteomes" id="UP000228886"/>
    </source>
</evidence>
<protein>
    <recommendedName>
        <fullName evidence="8">7-carboxy-7-deazaguanine synthase</fullName>
        <shortName evidence="8">CDG synthase</shortName>
        <ecNumber evidence="8">4.3.99.3</ecNumber>
    </recommendedName>
    <alternativeName>
        <fullName evidence="8">Queuosine biosynthesis protein QueE</fullName>
    </alternativeName>
</protein>
<comment type="cofactor">
    <cofactor evidence="8">
        <name>Mg(2+)</name>
        <dbReference type="ChEBI" id="CHEBI:18420"/>
    </cofactor>
</comment>
<comment type="pathway">
    <text evidence="8">Purine metabolism; 7-cyano-7-deazaguanine biosynthesis.</text>
</comment>
<dbReference type="CDD" id="cd01335">
    <property type="entry name" value="Radical_SAM"/>
    <property type="match status" value="1"/>
</dbReference>
<name>A0A2M7E938_9BACT</name>
<dbReference type="Proteomes" id="UP000228886">
    <property type="component" value="Unassembled WGS sequence"/>
</dbReference>
<keyword evidence="6 8" id="KW-0411">Iron-sulfur</keyword>
<evidence type="ECO:0000256" key="4">
    <source>
        <dbReference type="ARBA" id="ARBA00022842"/>
    </source>
</evidence>
<feature type="binding site" evidence="8">
    <location>
        <position position="39"/>
    </location>
    <ligand>
        <name>[4Fe-4S] cluster</name>
        <dbReference type="ChEBI" id="CHEBI:49883"/>
        <note>4Fe-4S-S-AdoMet</note>
    </ligand>
</feature>
<evidence type="ECO:0000256" key="3">
    <source>
        <dbReference type="ARBA" id="ARBA00022723"/>
    </source>
</evidence>
<dbReference type="InterPro" id="IPR024924">
    <property type="entry name" value="7-CO-7-deazaguanine_synth-like"/>
</dbReference>
<dbReference type="UniPathway" id="UPA00391"/>
<evidence type="ECO:0000256" key="6">
    <source>
        <dbReference type="ARBA" id="ARBA00023014"/>
    </source>
</evidence>
<comment type="caution">
    <text evidence="10">The sequence shown here is derived from an EMBL/GenBank/DDBJ whole genome shotgun (WGS) entry which is preliminary data.</text>
</comment>
<dbReference type="SFLD" id="SFLDS00029">
    <property type="entry name" value="Radical_SAM"/>
    <property type="match status" value="1"/>
</dbReference>
<feature type="binding site" evidence="8">
    <location>
        <position position="36"/>
    </location>
    <ligand>
        <name>[4Fe-4S] cluster</name>
        <dbReference type="ChEBI" id="CHEBI:49883"/>
        <note>4Fe-4S-S-AdoMet</note>
    </ligand>
</feature>
<dbReference type="InterPro" id="IPR058240">
    <property type="entry name" value="rSAM_sf"/>
</dbReference>
<dbReference type="SUPFAM" id="SSF102114">
    <property type="entry name" value="Radical SAM enzymes"/>
    <property type="match status" value="1"/>
</dbReference>
<comment type="cofactor">
    <cofactor evidence="8">
        <name>[4Fe-4S] cluster</name>
        <dbReference type="ChEBI" id="CHEBI:49883"/>
    </cofactor>
    <text evidence="8">Binds 1 [4Fe-4S] cluster. The cluster is coordinated with 3 cysteines and an exchangeable S-adenosyl-L-methionine.</text>
</comment>